<feature type="transmembrane region" description="Helical" evidence="1">
    <location>
        <begin position="12"/>
        <end position="32"/>
    </location>
</feature>
<name>A0AAD4YQS3_PRUDU</name>
<keyword evidence="1" id="KW-0812">Transmembrane</keyword>
<accession>A0AAD4YQS3</accession>
<evidence type="ECO:0000256" key="1">
    <source>
        <dbReference type="SAM" id="Phobius"/>
    </source>
</evidence>
<evidence type="ECO:0000313" key="3">
    <source>
        <dbReference type="Proteomes" id="UP001054821"/>
    </source>
</evidence>
<keyword evidence="1" id="KW-1133">Transmembrane helix</keyword>
<gene>
    <name evidence="2" type="ORF">L3X38_037774</name>
</gene>
<dbReference type="EMBL" id="JAJFAZ020000007">
    <property type="protein sequence ID" value="KAI5318066.1"/>
    <property type="molecule type" value="Genomic_DNA"/>
</dbReference>
<protein>
    <submittedName>
        <fullName evidence="2">Uncharacterized protein</fullName>
    </submittedName>
</protein>
<comment type="caution">
    <text evidence="2">The sequence shown here is derived from an EMBL/GenBank/DDBJ whole genome shotgun (WGS) entry which is preliminary data.</text>
</comment>
<keyword evidence="1" id="KW-0472">Membrane</keyword>
<organism evidence="2 3">
    <name type="scientific">Prunus dulcis</name>
    <name type="common">Almond</name>
    <name type="synonym">Amygdalus dulcis</name>
    <dbReference type="NCBI Taxonomy" id="3755"/>
    <lineage>
        <taxon>Eukaryota</taxon>
        <taxon>Viridiplantae</taxon>
        <taxon>Streptophyta</taxon>
        <taxon>Embryophyta</taxon>
        <taxon>Tracheophyta</taxon>
        <taxon>Spermatophyta</taxon>
        <taxon>Magnoliopsida</taxon>
        <taxon>eudicotyledons</taxon>
        <taxon>Gunneridae</taxon>
        <taxon>Pentapetalae</taxon>
        <taxon>rosids</taxon>
        <taxon>fabids</taxon>
        <taxon>Rosales</taxon>
        <taxon>Rosaceae</taxon>
        <taxon>Amygdaloideae</taxon>
        <taxon>Amygdaleae</taxon>
        <taxon>Prunus</taxon>
    </lineage>
</organism>
<dbReference type="AlphaFoldDB" id="A0AAD4YQS3"/>
<sequence length="115" mass="13223">MPHQLPTSFVYTLRDAAVTFQILTVVIGKLAVQESKLMSKIQHLTCVLLPAQRLPSYPLALVLLWLLLRNRRLQPRFFCREVMVEVAMKFPGKWKAWKMSQAVQAARGKRKTASM</sequence>
<dbReference type="Proteomes" id="UP001054821">
    <property type="component" value="Chromosome 7"/>
</dbReference>
<evidence type="ECO:0000313" key="2">
    <source>
        <dbReference type="EMBL" id="KAI5318066.1"/>
    </source>
</evidence>
<keyword evidence="3" id="KW-1185">Reference proteome</keyword>
<proteinExistence type="predicted"/>
<reference evidence="2 3" key="1">
    <citation type="journal article" date="2022" name="G3 (Bethesda)">
        <title>Whole-genome sequence and methylome profiling of the almond [Prunus dulcis (Mill.) D.A. Webb] cultivar 'Nonpareil'.</title>
        <authorList>
            <person name="D'Amico-Willman K.M."/>
            <person name="Ouma W.Z."/>
            <person name="Meulia T."/>
            <person name="Sideli G.M."/>
            <person name="Gradziel T.M."/>
            <person name="Fresnedo-Ramirez J."/>
        </authorList>
    </citation>
    <scope>NUCLEOTIDE SEQUENCE [LARGE SCALE GENOMIC DNA]</scope>
    <source>
        <strain evidence="2">Clone GOH B32 T37-40</strain>
    </source>
</reference>